<evidence type="ECO:0000256" key="7">
    <source>
        <dbReference type="ARBA" id="ARBA00023242"/>
    </source>
</evidence>
<dbReference type="PROSITE" id="PS50108">
    <property type="entry name" value="CRIB"/>
    <property type="match status" value="1"/>
</dbReference>
<dbReference type="Gene3D" id="6.10.280.150">
    <property type="match status" value="1"/>
</dbReference>
<dbReference type="PROSITE" id="PS50229">
    <property type="entry name" value="WH1"/>
    <property type="match status" value="1"/>
</dbReference>
<feature type="non-terminal residue" evidence="9">
    <location>
        <position position="1"/>
    </location>
</feature>
<evidence type="ECO:0000256" key="1">
    <source>
        <dbReference type="ARBA" id="ARBA00004123"/>
    </source>
</evidence>
<dbReference type="EMBL" id="KB741067">
    <property type="protein sequence ID" value="ENN74423.1"/>
    <property type="molecule type" value="Genomic_DNA"/>
</dbReference>
<dbReference type="PANTHER" id="PTHR11202">
    <property type="entry name" value="SPROUTY-RELATED, EVH1 DOMAIN-CONTAINING PROTEIN FAMILY MEMBER"/>
    <property type="match status" value="1"/>
</dbReference>
<dbReference type="OMA" id="FSVELYF"/>
<dbReference type="SUPFAM" id="SSF50729">
    <property type="entry name" value="PH domain-like"/>
    <property type="match status" value="1"/>
</dbReference>
<comment type="subcellular location">
    <subcellularLocation>
        <location evidence="2">Cytoplasm</location>
        <location evidence="2">Cytoskeleton</location>
    </subcellularLocation>
    <subcellularLocation>
        <location evidence="1">Nucleus</location>
    </subcellularLocation>
</comment>
<dbReference type="Gene3D" id="3.90.810.10">
    <property type="entry name" value="CRIB domain"/>
    <property type="match status" value="1"/>
</dbReference>
<dbReference type="GO" id="GO:0005634">
    <property type="term" value="C:nucleus"/>
    <property type="evidence" value="ECO:0007669"/>
    <property type="project" value="UniProtKB-SubCell"/>
</dbReference>
<dbReference type="Pfam" id="PF00786">
    <property type="entry name" value="PBD"/>
    <property type="match status" value="1"/>
</dbReference>
<dbReference type="OrthoDB" id="8963340at2759"/>
<dbReference type="CDD" id="cd01205">
    <property type="entry name" value="EVH1_WASP-like"/>
    <property type="match status" value="1"/>
</dbReference>
<proteinExistence type="predicted"/>
<dbReference type="FunFam" id="3.90.810.10:FF:000003">
    <property type="entry name" value="Neural Wiskott-Aldrich syndrome protein-like"/>
    <property type="match status" value="1"/>
</dbReference>
<dbReference type="PANTHER" id="PTHR11202:SF36">
    <property type="entry name" value="ACTIN NUCLEATION-PROMOTING FACTOR WASL"/>
    <property type="match status" value="1"/>
</dbReference>
<evidence type="ECO:0000256" key="6">
    <source>
        <dbReference type="ARBA" id="ARBA00023212"/>
    </source>
</evidence>
<dbReference type="Pfam" id="PF02205">
    <property type="entry name" value="WH2"/>
    <property type="match status" value="2"/>
</dbReference>
<keyword evidence="3" id="KW-0963">Cytoplasm</keyword>
<reference evidence="9" key="1">
    <citation type="journal article" date="2013" name="Genome Biol.">
        <title>Draft genome of the mountain pine beetle, Dendroctonus ponderosae Hopkins, a major forest pest.</title>
        <authorList>
            <person name="Keeling C.I."/>
            <person name="Yuen M.M."/>
            <person name="Liao N.Y."/>
            <person name="Docking T.R."/>
            <person name="Chan S.K."/>
            <person name="Taylor G.A."/>
            <person name="Palmquist D.L."/>
            <person name="Jackman S.D."/>
            <person name="Nguyen A."/>
            <person name="Li M."/>
            <person name="Henderson H."/>
            <person name="Janes J.K."/>
            <person name="Zhao Y."/>
            <person name="Pandoh P."/>
            <person name="Moore R."/>
            <person name="Sperling F.A."/>
            <person name="Huber D.P."/>
            <person name="Birol I."/>
            <person name="Jones S.J."/>
            <person name="Bohlmann J."/>
        </authorList>
    </citation>
    <scope>NUCLEOTIDE SEQUENCE</scope>
</reference>
<dbReference type="SUPFAM" id="SSF47912">
    <property type="entry name" value="Wiscott-Aldrich syndrome protein, WASP, C-terminal domain"/>
    <property type="match status" value="2"/>
</dbReference>
<evidence type="ECO:0000256" key="8">
    <source>
        <dbReference type="SAM" id="MobiDB-lite"/>
    </source>
</evidence>
<name>N6T9K8_DENPD</name>
<feature type="compositionally biased region" description="Basic and acidic residues" evidence="8">
    <location>
        <begin position="387"/>
        <end position="401"/>
    </location>
</feature>
<evidence type="ECO:0000313" key="9">
    <source>
        <dbReference type="EMBL" id="ENN74423.1"/>
    </source>
</evidence>
<dbReference type="AlphaFoldDB" id="N6T9K8"/>
<dbReference type="HOGENOM" id="CLU_015385_3_1_1"/>
<dbReference type="Pfam" id="PF00568">
    <property type="entry name" value="WH1"/>
    <property type="match status" value="1"/>
</dbReference>
<feature type="compositionally biased region" description="Pro residues" evidence="8">
    <location>
        <begin position="336"/>
        <end position="356"/>
    </location>
</feature>
<protein>
    <submittedName>
        <fullName evidence="9">Uncharacterized protein</fullName>
    </submittedName>
</protein>
<dbReference type="GO" id="GO:0003779">
    <property type="term" value="F:actin binding"/>
    <property type="evidence" value="ECO:0007669"/>
    <property type="project" value="InterPro"/>
</dbReference>
<dbReference type="GO" id="GO:0007015">
    <property type="term" value="P:actin filament organization"/>
    <property type="evidence" value="ECO:0007669"/>
    <property type="project" value="InterPro"/>
</dbReference>
<dbReference type="SMART" id="SM00461">
    <property type="entry name" value="WH1"/>
    <property type="match status" value="1"/>
</dbReference>
<dbReference type="InterPro" id="IPR000095">
    <property type="entry name" value="CRIB_dom"/>
</dbReference>
<keyword evidence="7" id="KW-0539">Nucleus</keyword>
<dbReference type="InterPro" id="IPR011026">
    <property type="entry name" value="WAS_C"/>
</dbReference>
<evidence type="ECO:0000256" key="5">
    <source>
        <dbReference type="ARBA" id="ARBA00022737"/>
    </source>
</evidence>
<dbReference type="PROSITE" id="PS51082">
    <property type="entry name" value="WH2"/>
    <property type="match status" value="2"/>
</dbReference>
<dbReference type="FunFam" id="2.30.29.30:FF:000130">
    <property type="entry name" value="neural Wiskott-Aldrich syndrome protein"/>
    <property type="match status" value="1"/>
</dbReference>
<dbReference type="InterPro" id="IPR036936">
    <property type="entry name" value="CRIB_dom_sf"/>
</dbReference>
<organism evidence="9">
    <name type="scientific">Dendroctonus ponderosae</name>
    <name type="common">Mountain pine beetle</name>
    <dbReference type="NCBI Taxonomy" id="77166"/>
    <lineage>
        <taxon>Eukaryota</taxon>
        <taxon>Metazoa</taxon>
        <taxon>Ecdysozoa</taxon>
        <taxon>Arthropoda</taxon>
        <taxon>Hexapoda</taxon>
        <taxon>Insecta</taxon>
        <taxon>Pterygota</taxon>
        <taxon>Neoptera</taxon>
        <taxon>Endopterygota</taxon>
        <taxon>Coleoptera</taxon>
        <taxon>Polyphaga</taxon>
        <taxon>Cucujiformia</taxon>
        <taxon>Curculionidae</taxon>
        <taxon>Scolytinae</taxon>
        <taxon>Dendroctonus</taxon>
    </lineage>
</organism>
<evidence type="ECO:0000256" key="3">
    <source>
        <dbReference type="ARBA" id="ARBA00022490"/>
    </source>
</evidence>
<feature type="region of interest" description="Disordered" evidence="8">
    <location>
        <begin position="451"/>
        <end position="472"/>
    </location>
</feature>
<dbReference type="Gene3D" id="2.30.29.30">
    <property type="entry name" value="Pleckstrin-homology domain (PH domain)/Phosphotyrosine-binding domain (PTB)"/>
    <property type="match status" value="1"/>
</dbReference>
<feature type="compositionally biased region" description="Pro residues" evidence="8">
    <location>
        <begin position="303"/>
        <end position="312"/>
    </location>
</feature>
<keyword evidence="6" id="KW-0206">Cytoskeleton</keyword>
<dbReference type="GO" id="GO:0005856">
    <property type="term" value="C:cytoskeleton"/>
    <property type="evidence" value="ECO:0007669"/>
    <property type="project" value="UniProtKB-SubCell"/>
</dbReference>
<dbReference type="SMART" id="SM00285">
    <property type="entry name" value="PBD"/>
    <property type="match status" value="1"/>
</dbReference>
<dbReference type="InterPro" id="IPR011993">
    <property type="entry name" value="PH-like_dom_sf"/>
</dbReference>
<keyword evidence="4" id="KW-0597">Phosphoprotein</keyword>
<dbReference type="InterPro" id="IPR033927">
    <property type="entry name" value="WASPfam_EVH1"/>
</dbReference>
<feature type="region of interest" description="Disordered" evidence="8">
    <location>
        <begin position="278"/>
        <end position="439"/>
    </location>
</feature>
<gene>
    <name evidence="9" type="ORF">YQE_09007</name>
</gene>
<dbReference type="CDD" id="cd22057">
    <property type="entry name" value="WH2_WAVE"/>
    <property type="match status" value="1"/>
</dbReference>
<evidence type="ECO:0000256" key="4">
    <source>
        <dbReference type="ARBA" id="ARBA00022553"/>
    </source>
</evidence>
<dbReference type="SMART" id="SM00246">
    <property type="entry name" value="WH2"/>
    <property type="match status" value="2"/>
</dbReference>
<dbReference type="InterPro" id="IPR000697">
    <property type="entry name" value="WH1/EVH1_dom"/>
</dbReference>
<feature type="compositionally biased region" description="Acidic residues" evidence="8">
    <location>
        <begin position="455"/>
        <end position="472"/>
    </location>
</feature>
<accession>N6T9K8</accession>
<sequence length="472" mass="52655">CQKSDTTTAISKGLFIWFCASFCAPSWRNHVGIMKMPPASVENQNSALLSTEENLQVFKLLGNRCQTIATTVVQLFLTAPPNHSQWIKKETGVLCYVKDNSKKNYFFRLFNLRQNQMVWEHEMYSNMEYIESTAWFHMFEGEDCIVAFNFANQQEALQLKAAVDQKLSALRRKEEKKARQVNQTPSIKLPPKTLDSIVKQELRLEKRKRNITKADISTPMDFVHISHVGWNPNTGFDVDIADEQLKSLFDTAGVSKKQLQDKDTREFIYDFISKHRKSALDADANPPVVPPRGPTRPTSANPRPAPPPPPVPNRQDNAPRKPRPPSPPKFAMGGAAPPPPPPPPPMVENVPPPPPMMVSSLQPQSPPALDGNAALLQSIRDGATLKPVEERKSSPVDDARGDLLSAIRKGIQLKPVDEREIKPAQDPSPNSTGGIDLARALKQALLERSKLIHSEDDDDDTSSTSNDDDWDD</sequence>
<keyword evidence="5" id="KW-0677">Repeat</keyword>
<evidence type="ECO:0000256" key="2">
    <source>
        <dbReference type="ARBA" id="ARBA00004245"/>
    </source>
</evidence>
<dbReference type="CDD" id="cd00132">
    <property type="entry name" value="CRIB"/>
    <property type="match status" value="1"/>
</dbReference>
<dbReference type="InterPro" id="IPR003124">
    <property type="entry name" value="WH2_dom"/>
</dbReference>